<comment type="catalytic activity">
    <reaction evidence="1 10">
        <text>Transfers a segment of a (1-&gt;4)-alpha-D-glucan to a new position in an acceptor, which may be glucose or a (1-&gt;4)-alpha-D-glucan.</text>
        <dbReference type="EC" id="2.4.1.25"/>
    </reaction>
</comment>
<comment type="caution">
    <text evidence="11">The sequence shown here is derived from an EMBL/GenBank/DDBJ whole genome shotgun (WGS) entry which is preliminary data.</text>
</comment>
<keyword evidence="7 10" id="KW-0119">Carbohydrate metabolism</keyword>
<protein>
    <recommendedName>
        <fullName evidence="4 10">4-alpha-glucanotransferase</fullName>
        <ecNumber evidence="3 10">2.4.1.25</ecNumber>
    </recommendedName>
    <alternativeName>
        <fullName evidence="8 10">Amylomaltase</fullName>
    </alternativeName>
    <alternativeName>
        <fullName evidence="9 10">Disproportionating enzyme</fullName>
    </alternativeName>
</protein>
<reference evidence="11 12" key="1">
    <citation type="submission" date="2024-09" db="EMBL/GenBank/DDBJ databases">
        <authorList>
            <person name="Sun Q."/>
            <person name="Mori K."/>
        </authorList>
    </citation>
    <scope>NUCLEOTIDE SEQUENCE [LARGE SCALE GENOMIC DNA]</scope>
    <source>
        <strain evidence="11 12">NCAIM B.01794</strain>
    </source>
</reference>
<evidence type="ECO:0000256" key="4">
    <source>
        <dbReference type="ARBA" id="ARBA00020295"/>
    </source>
</evidence>
<keyword evidence="12" id="KW-1185">Reference proteome</keyword>
<dbReference type="InterPro" id="IPR017853">
    <property type="entry name" value="GH"/>
</dbReference>
<keyword evidence="5 10" id="KW-0328">Glycosyltransferase</keyword>
<dbReference type="EMBL" id="JBHLSS010000036">
    <property type="protein sequence ID" value="MFC0709107.1"/>
    <property type="molecule type" value="Genomic_DNA"/>
</dbReference>
<dbReference type="RefSeq" id="WP_376943693.1">
    <property type="nucleotide sequence ID" value="NZ_CP171449.1"/>
</dbReference>
<proteinExistence type="inferred from homology"/>
<evidence type="ECO:0000256" key="2">
    <source>
        <dbReference type="ARBA" id="ARBA00005684"/>
    </source>
</evidence>
<gene>
    <name evidence="11" type="primary">malQ</name>
    <name evidence="11" type="ORF">ACFFGX_05690</name>
</gene>
<dbReference type="EC" id="2.4.1.25" evidence="3 10"/>
<evidence type="ECO:0000313" key="11">
    <source>
        <dbReference type="EMBL" id="MFC0709107.1"/>
    </source>
</evidence>
<evidence type="ECO:0000256" key="7">
    <source>
        <dbReference type="ARBA" id="ARBA00023277"/>
    </source>
</evidence>
<dbReference type="SUPFAM" id="SSF51445">
    <property type="entry name" value="(Trans)glycosidases"/>
    <property type="match status" value="1"/>
</dbReference>
<sequence length="692" mass="76338">MSNDERLRALAAAAGIAVDWIDAEGRPRKVAPEVLRRVLAELELPADSGGQIADSLEQLRRTSSELPPLLTLERGQSFDLSGHFEPGSAFELTLEDGWRHGGRLDEQARLPPIEQPGYHRLAIGAQSLTLAVAPPRCTGLDALSGHPSPRLWGLAVQLYSLHRQGDGGIGDTQALENLVHRAAREGAAGIAISPLHAMFSADTQRFSPYSPSSRLFYNVLHSAPGSILGEREVRTALEAGGLADEWQRLERLELIDWPAAAEAKLRLLRLLHAEFRQGGNPLEQDFASFRCNGGEALENHCRFEALHAYHVRHHGLYDWRRWDPALRYPGSAAVAGFAREYEDEITFHAFAQWLIVRGLERTQQAARSAGMPIGLIADLAVGADGGGSQAWSRQAELLPSLTVGAPPDILNRSGQSWGVSAFSPWGLRRHGFHAFIEMLRANLAHAGGIRIDHVMGLRRLWLIPPGAEQRDGAYLHYPQEDLMRLLALESWRHGAAILGEDLGTVPEGFRPLLAERGILGMRVLLFEQDDDGRFARPQQWPGDALATSTTHDLPTLAGWWRERDIDWRERLQLIDVEASQAARRTRQRERLALREALADSGGPALDEPLDSDGLIDACVRFLGATPAPLVLLPMEDALGLDEQANLPGTIDSHPNWRRRLPLESDELLDDAAPARRLCLLKQARRTPGGEVK</sequence>
<dbReference type="PANTHER" id="PTHR32438:SF5">
    <property type="entry name" value="4-ALPHA-GLUCANOTRANSFERASE DPE1, CHLOROPLASTIC_AMYLOPLASTIC"/>
    <property type="match status" value="1"/>
</dbReference>
<evidence type="ECO:0000256" key="8">
    <source>
        <dbReference type="ARBA" id="ARBA00031423"/>
    </source>
</evidence>
<dbReference type="GO" id="GO:0004134">
    <property type="term" value="F:4-alpha-glucanotransferase activity"/>
    <property type="evidence" value="ECO:0007669"/>
    <property type="project" value="UniProtKB-EC"/>
</dbReference>
<dbReference type="Gene3D" id="3.20.20.80">
    <property type="entry name" value="Glycosidases"/>
    <property type="match status" value="1"/>
</dbReference>
<evidence type="ECO:0000256" key="9">
    <source>
        <dbReference type="ARBA" id="ARBA00031501"/>
    </source>
</evidence>
<evidence type="ECO:0000256" key="3">
    <source>
        <dbReference type="ARBA" id="ARBA00012560"/>
    </source>
</evidence>
<organism evidence="11 12">
    <name type="scientific">Azorhizophilus paspali</name>
    <name type="common">Azotobacter paspali</name>
    <dbReference type="NCBI Taxonomy" id="69963"/>
    <lineage>
        <taxon>Bacteria</taxon>
        <taxon>Pseudomonadati</taxon>
        <taxon>Pseudomonadota</taxon>
        <taxon>Gammaproteobacteria</taxon>
        <taxon>Pseudomonadales</taxon>
        <taxon>Pseudomonadaceae</taxon>
        <taxon>Azorhizophilus</taxon>
    </lineage>
</organism>
<dbReference type="PANTHER" id="PTHR32438">
    <property type="entry name" value="4-ALPHA-GLUCANOTRANSFERASE DPE1, CHLOROPLASTIC/AMYLOPLASTIC"/>
    <property type="match status" value="1"/>
</dbReference>
<evidence type="ECO:0000256" key="5">
    <source>
        <dbReference type="ARBA" id="ARBA00022676"/>
    </source>
</evidence>
<dbReference type="NCBIfam" id="TIGR00217">
    <property type="entry name" value="malQ"/>
    <property type="match status" value="1"/>
</dbReference>
<evidence type="ECO:0000256" key="10">
    <source>
        <dbReference type="RuleBase" id="RU361207"/>
    </source>
</evidence>
<comment type="similarity">
    <text evidence="2 10">Belongs to the disproportionating enzyme family.</text>
</comment>
<dbReference type="InterPro" id="IPR003385">
    <property type="entry name" value="Glyco_hydro_77"/>
</dbReference>
<keyword evidence="6 10" id="KW-0808">Transferase</keyword>
<evidence type="ECO:0000313" key="12">
    <source>
        <dbReference type="Proteomes" id="UP001589891"/>
    </source>
</evidence>
<accession>A0ABV6SHT9</accession>
<name>A0ABV6SHT9_AZOPA</name>
<evidence type="ECO:0000256" key="6">
    <source>
        <dbReference type="ARBA" id="ARBA00022679"/>
    </source>
</evidence>
<evidence type="ECO:0000256" key="1">
    <source>
        <dbReference type="ARBA" id="ARBA00000439"/>
    </source>
</evidence>
<dbReference type="Pfam" id="PF02446">
    <property type="entry name" value="Glyco_hydro_77"/>
    <property type="match status" value="1"/>
</dbReference>
<dbReference type="Proteomes" id="UP001589891">
    <property type="component" value="Unassembled WGS sequence"/>
</dbReference>